<organism evidence="6 7">
    <name type="scientific">Pendulispora brunnea</name>
    <dbReference type="NCBI Taxonomy" id="2905690"/>
    <lineage>
        <taxon>Bacteria</taxon>
        <taxon>Pseudomonadati</taxon>
        <taxon>Myxococcota</taxon>
        <taxon>Myxococcia</taxon>
        <taxon>Myxococcales</taxon>
        <taxon>Sorangiineae</taxon>
        <taxon>Pendulisporaceae</taxon>
        <taxon>Pendulispora</taxon>
    </lineage>
</organism>
<dbReference type="InterPro" id="IPR005119">
    <property type="entry name" value="LysR_subst-bd"/>
</dbReference>
<gene>
    <name evidence="6" type="ORF">LZC95_27925</name>
</gene>
<dbReference type="Proteomes" id="UP001379533">
    <property type="component" value="Chromosome"/>
</dbReference>
<reference evidence="6 7" key="1">
    <citation type="submission" date="2021-12" db="EMBL/GenBank/DDBJ databases">
        <title>Discovery of the Pendulisporaceae a myxobacterial family with distinct sporulation behavior and unique specialized metabolism.</title>
        <authorList>
            <person name="Garcia R."/>
            <person name="Popoff A."/>
            <person name="Bader C.D."/>
            <person name="Loehr J."/>
            <person name="Walesch S."/>
            <person name="Walt C."/>
            <person name="Boldt J."/>
            <person name="Bunk B."/>
            <person name="Haeckl F.J.F.P.J."/>
            <person name="Gunesch A.P."/>
            <person name="Birkelbach J."/>
            <person name="Nuebel U."/>
            <person name="Pietschmann T."/>
            <person name="Bach T."/>
            <person name="Mueller R."/>
        </authorList>
    </citation>
    <scope>NUCLEOTIDE SEQUENCE [LARGE SCALE GENOMIC DNA]</scope>
    <source>
        <strain evidence="6 7">MSr12523</strain>
    </source>
</reference>
<dbReference type="InterPro" id="IPR058163">
    <property type="entry name" value="LysR-type_TF_proteobact-type"/>
</dbReference>
<dbReference type="PANTHER" id="PTHR30537:SF5">
    <property type="entry name" value="HTH-TYPE TRANSCRIPTIONAL ACTIVATOR TTDR-RELATED"/>
    <property type="match status" value="1"/>
</dbReference>
<dbReference type="InterPro" id="IPR000847">
    <property type="entry name" value="LysR_HTH_N"/>
</dbReference>
<sequence>MSKSRSRGFDRHALDGLGILRTVVESGSFVRAGEALGLTQSAVSRAVARVEDRVGVRMFRRTPRSISLTDEGLRFYESVAPHLAAIEDAAIEAGGSSTKVRGRLRVLIDEGIGQFVLTPRLEPFLEQHPDLSVELAVRDRMVDLVREGFDVAVRFGHPEPSSLKSRLLMRTHVVTCASPAYLERHGTPRRPRDLEKHRCVLMRNPSTGSHYEWEFIRGKKVVPVNATGQLMVNGSGSLIAACLAGQGITQLIELYVREFLADGRLVQVLPDWAEETYPLYAYHHSAQWMSAKVRAFLDFVVALARE</sequence>
<dbReference type="CDD" id="cd08422">
    <property type="entry name" value="PBP2_CrgA_like"/>
    <property type="match status" value="1"/>
</dbReference>
<evidence type="ECO:0000313" key="7">
    <source>
        <dbReference type="Proteomes" id="UP001379533"/>
    </source>
</evidence>
<dbReference type="EMBL" id="CP089982">
    <property type="protein sequence ID" value="WXA90278.1"/>
    <property type="molecule type" value="Genomic_DNA"/>
</dbReference>
<dbReference type="SUPFAM" id="SSF53850">
    <property type="entry name" value="Periplasmic binding protein-like II"/>
    <property type="match status" value="1"/>
</dbReference>
<name>A0ABZ2JYY5_9BACT</name>
<dbReference type="Pfam" id="PF00126">
    <property type="entry name" value="HTH_1"/>
    <property type="match status" value="1"/>
</dbReference>
<accession>A0ABZ2JYY5</accession>
<evidence type="ECO:0000313" key="6">
    <source>
        <dbReference type="EMBL" id="WXA90278.1"/>
    </source>
</evidence>
<proteinExistence type="inferred from homology"/>
<keyword evidence="4" id="KW-0804">Transcription</keyword>
<dbReference type="RefSeq" id="WP_394840891.1">
    <property type="nucleotide sequence ID" value="NZ_CP089982.1"/>
</dbReference>
<evidence type="ECO:0000256" key="4">
    <source>
        <dbReference type="ARBA" id="ARBA00023163"/>
    </source>
</evidence>
<dbReference type="Pfam" id="PF03466">
    <property type="entry name" value="LysR_substrate"/>
    <property type="match status" value="1"/>
</dbReference>
<evidence type="ECO:0000256" key="1">
    <source>
        <dbReference type="ARBA" id="ARBA00009437"/>
    </source>
</evidence>
<feature type="domain" description="HTH lysR-type" evidence="5">
    <location>
        <begin position="19"/>
        <end position="69"/>
    </location>
</feature>
<dbReference type="SUPFAM" id="SSF46785">
    <property type="entry name" value="Winged helix' DNA-binding domain"/>
    <property type="match status" value="1"/>
</dbReference>
<keyword evidence="7" id="KW-1185">Reference proteome</keyword>
<dbReference type="Gene3D" id="1.10.10.10">
    <property type="entry name" value="Winged helix-like DNA-binding domain superfamily/Winged helix DNA-binding domain"/>
    <property type="match status" value="1"/>
</dbReference>
<dbReference type="PRINTS" id="PR00039">
    <property type="entry name" value="HTHLYSR"/>
</dbReference>
<comment type="similarity">
    <text evidence="1">Belongs to the LysR transcriptional regulatory family.</text>
</comment>
<evidence type="ECO:0000256" key="3">
    <source>
        <dbReference type="ARBA" id="ARBA00023125"/>
    </source>
</evidence>
<evidence type="ECO:0000259" key="5">
    <source>
        <dbReference type="PROSITE" id="PS50931"/>
    </source>
</evidence>
<dbReference type="InterPro" id="IPR036388">
    <property type="entry name" value="WH-like_DNA-bd_sf"/>
</dbReference>
<dbReference type="InterPro" id="IPR036390">
    <property type="entry name" value="WH_DNA-bd_sf"/>
</dbReference>
<dbReference type="PROSITE" id="PS50931">
    <property type="entry name" value="HTH_LYSR"/>
    <property type="match status" value="1"/>
</dbReference>
<keyword evidence="2" id="KW-0805">Transcription regulation</keyword>
<protein>
    <submittedName>
        <fullName evidence="6">LysR family transcriptional regulator</fullName>
    </submittedName>
</protein>
<evidence type="ECO:0000256" key="2">
    <source>
        <dbReference type="ARBA" id="ARBA00023015"/>
    </source>
</evidence>
<dbReference type="PANTHER" id="PTHR30537">
    <property type="entry name" value="HTH-TYPE TRANSCRIPTIONAL REGULATOR"/>
    <property type="match status" value="1"/>
</dbReference>
<keyword evidence="3" id="KW-0238">DNA-binding</keyword>
<dbReference type="Gene3D" id="3.40.190.290">
    <property type="match status" value="1"/>
</dbReference>